<dbReference type="Gene3D" id="3.40.50.2000">
    <property type="entry name" value="Glycogen Phosphorylase B"/>
    <property type="match status" value="1"/>
</dbReference>
<dbReference type="EC" id="2.4.99.12" evidence="4 11"/>
<comment type="function">
    <text evidence="1 11">Involved in lipopolysaccharide (LPS) biosynthesis. Catalyzes the transfer of 3-deoxy-D-manno-octulosonate (Kdo) residue(s) from CMP-Kdo to lipid IV(A), the tetraacyldisaccharide-1,4'-bisphosphate precursor of lipid A.</text>
</comment>
<dbReference type="Pfam" id="PF04413">
    <property type="entry name" value="Glycos_transf_N"/>
    <property type="match status" value="1"/>
</dbReference>
<evidence type="ECO:0000256" key="2">
    <source>
        <dbReference type="ARBA" id="ARBA00004713"/>
    </source>
</evidence>
<evidence type="ECO:0000256" key="7">
    <source>
        <dbReference type="ARBA" id="ARBA00031445"/>
    </source>
</evidence>
<dbReference type="GO" id="GO:0009244">
    <property type="term" value="P:lipopolysaccharide core region biosynthetic process"/>
    <property type="evidence" value="ECO:0007669"/>
    <property type="project" value="UniProtKB-UniRule"/>
</dbReference>
<dbReference type="Gene3D" id="3.40.50.11720">
    <property type="entry name" value="3-Deoxy-D-manno-octulosonic-acid transferase, N-terminal domain"/>
    <property type="match status" value="1"/>
</dbReference>
<dbReference type="OrthoDB" id="9789797at2"/>
<comment type="catalytic activity">
    <reaction evidence="8 11">
        <text>lipid IVA (E. coli) + CMP-3-deoxy-beta-D-manno-octulosonate = alpha-Kdo-(2-&gt;6)-lipid IVA (E. coli) + CMP + H(+)</text>
        <dbReference type="Rhea" id="RHEA:28066"/>
        <dbReference type="ChEBI" id="CHEBI:15378"/>
        <dbReference type="ChEBI" id="CHEBI:58603"/>
        <dbReference type="ChEBI" id="CHEBI:60364"/>
        <dbReference type="ChEBI" id="CHEBI:60377"/>
        <dbReference type="ChEBI" id="CHEBI:85987"/>
        <dbReference type="EC" id="2.4.99.12"/>
    </reaction>
</comment>
<organism evidence="13 14">
    <name type="scientific">Methyloceanibacter superfactus</name>
    <dbReference type="NCBI Taxonomy" id="1774969"/>
    <lineage>
        <taxon>Bacteria</taxon>
        <taxon>Pseudomonadati</taxon>
        <taxon>Pseudomonadota</taxon>
        <taxon>Alphaproteobacteria</taxon>
        <taxon>Hyphomicrobiales</taxon>
        <taxon>Hyphomicrobiaceae</taxon>
        <taxon>Methyloceanibacter</taxon>
    </lineage>
</organism>
<dbReference type="SUPFAM" id="SSF53756">
    <property type="entry name" value="UDP-Glycosyltransferase/glycogen phosphorylase"/>
    <property type="match status" value="1"/>
</dbReference>
<keyword evidence="14" id="KW-1185">Reference proteome</keyword>
<dbReference type="GO" id="GO:0043842">
    <property type="term" value="F:Kdo transferase activity"/>
    <property type="evidence" value="ECO:0007669"/>
    <property type="project" value="UniProtKB-EC"/>
</dbReference>
<accession>A0A1E3VWF1</accession>
<dbReference type="UniPathway" id="UPA00958"/>
<evidence type="ECO:0000256" key="9">
    <source>
        <dbReference type="PIRSR" id="PIRSR639901-1"/>
    </source>
</evidence>
<comment type="pathway">
    <text evidence="2 11">Bacterial outer membrane biogenesis; LPS core biosynthesis.</text>
</comment>
<dbReference type="EMBL" id="LPWF01000024">
    <property type="protein sequence ID" value="ODR97854.1"/>
    <property type="molecule type" value="Genomic_DNA"/>
</dbReference>
<evidence type="ECO:0000256" key="10">
    <source>
        <dbReference type="PIRSR" id="PIRSR639901-2"/>
    </source>
</evidence>
<dbReference type="FunFam" id="3.40.50.2000:FF:000032">
    <property type="entry name" value="3-deoxy-D-manno-octulosonic acid transferase"/>
    <property type="match status" value="1"/>
</dbReference>
<evidence type="ECO:0000313" key="14">
    <source>
        <dbReference type="Proteomes" id="UP000094472"/>
    </source>
</evidence>
<dbReference type="STRING" id="1774969.AUC69_01460"/>
<dbReference type="InterPro" id="IPR007507">
    <property type="entry name" value="Glycos_transf_N"/>
</dbReference>
<keyword evidence="11" id="KW-0472">Membrane</keyword>
<dbReference type="PANTHER" id="PTHR42755">
    <property type="entry name" value="3-DEOXY-MANNO-OCTULOSONATE CYTIDYLYLTRANSFERASE"/>
    <property type="match status" value="1"/>
</dbReference>
<gene>
    <name evidence="13" type="ORF">AUC69_01460</name>
</gene>
<evidence type="ECO:0000313" key="13">
    <source>
        <dbReference type="EMBL" id="ODR97854.1"/>
    </source>
</evidence>
<evidence type="ECO:0000256" key="11">
    <source>
        <dbReference type="RuleBase" id="RU365103"/>
    </source>
</evidence>
<evidence type="ECO:0000256" key="3">
    <source>
        <dbReference type="ARBA" id="ARBA00006380"/>
    </source>
</evidence>
<comment type="caution">
    <text evidence="13">The sequence shown here is derived from an EMBL/GenBank/DDBJ whole genome shotgun (WGS) entry which is preliminary data.</text>
</comment>
<feature type="domain" description="3-deoxy-D-manno-octulosonic-acid transferase N-terminal" evidence="12">
    <location>
        <begin position="58"/>
        <end position="233"/>
    </location>
</feature>
<keyword evidence="6 11" id="KW-0808">Transferase</keyword>
<evidence type="ECO:0000256" key="4">
    <source>
        <dbReference type="ARBA" id="ARBA00012621"/>
    </source>
</evidence>
<keyword evidence="11" id="KW-0448">Lipopolysaccharide biosynthesis</keyword>
<dbReference type="Proteomes" id="UP000094472">
    <property type="component" value="Unassembled WGS sequence"/>
</dbReference>
<dbReference type="InterPro" id="IPR039901">
    <property type="entry name" value="Kdotransferase"/>
</dbReference>
<feature type="active site" description="Proton acceptor" evidence="9">
    <location>
        <position position="85"/>
    </location>
</feature>
<evidence type="ECO:0000259" key="12">
    <source>
        <dbReference type="Pfam" id="PF04413"/>
    </source>
</evidence>
<evidence type="ECO:0000256" key="6">
    <source>
        <dbReference type="ARBA" id="ARBA00022679"/>
    </source>
</evidence>
<evidence type="ECO:0000256" key="8">
    <source>
        <dbReference type="ARBA" id="ARBA00049183"/>
    </source>
</evidence>
<evidence type="ECO:0000256" key="1">
    <source>
        <dbReference type="ARBA" id="ARBA00003394"/>
    </source>
</evidence>
<evidence type="ECO:0000256" key="5">
    <source>
        <dbReference type="ARBA" id="ARBA00019077"/>
    </source>
</evidence>
<proteinExistence type="inferred from homology"/>
<feature type="site" description="Transition state stabilizer" evidence="10">
    <location>
        <position position="155"/>
    </location>
</feature>
<dbReference type="PANTHER" id="PTHR42755:SF1">
    <property type="entry name" value="3-DEOXY-D-MANNO-OCTULOSONIC ACID TRANSFERASE, MITOCHONDRIAL-RELATED"/>
    <property type="match status" value="1"/>
</dbReference>
<name>A0A1E3VWF1_9HYPH</name>
<dbReference type="GO" id="GO:0009245">
    <property type="term" value="P:lipid A biosynthetic process"/>
    <property type="evidence" value="ECO:0007669"/>
    <property type="project" value="TreeGrafter"/>
</dbReference>
<protein>
    <recommendedName>
        <fullName evidence="5 11">3-deoxy-D-manno-octulosonic acid transferase</fullName>
        <shortName evidence="11">Kdo transferase</shortName>
        <ecNumber evidence="4 11">2.4.99.12</ecNumber>
    </recommendedName>
    <alternativeName>
        <fullName evidence="7 11">Lipid IV(A) 3-deoxy-D-manno-octulosonic acid transferase</fullName>
    </alternativeName>
</protein>
<dbReference type="AlphaFoldDB" id="A0A1E3VWF1"/>
<comment type="subcellular location">
    <subcellularLocation>
        <location evidence="11">Cell membrane</location>
    </subcellularLocation>
</comment>
<sequence length="447" mass="47946">MTARAYALAGATDPLSKEARTKPGLSLKTYRLATKLAAPVAPAILAWRTRRGKEEPDRHAERYGRASAPRPSGFLAWFHAASVGEVNAALPVIDAIARERPDIRLLLTTATVTSARLARERLPKGAIHQFVPLDRQSYIRRFLAHWRPELAVLVESEIWPNLVLETKAEKIPLLLINGRMSMSSFKAWRRRPGISRPLFSAFDLVLAQNDSLAERFAQLGVTDSRNAGNLKADAPPPPVNAEDKAQLTAALAGRPVWLAASTHPGEEEVIAAAHTLMKRTLPDLLTIIVPRHPDRGPDIVELLRASGLKAMLRSGGGMPETGTDVYVADTIGELGLFYALAPVAVIGGSMVARGGQNPVEAIKLGAAVLTGPNWQNFRDSYAELLKAGGCKEVGDAGSLATVALELLQDDAARGAMMVRAEAAIAAMSGALPRTLAAFETYLPPKAS</sequence>
<comment type="similarity">
    <text evidence="3">Belongs to the glycosyltransferase group 1 family. Glycosyltransferase 30 subfamily.</text>
</comment>
<feature type="site" description="Transition state stabilizer" evidence="10">
    <location>
        <position position="231"/>
    </location>
</feature>
<reference evidence="13 14" key="1">
    <citation type="journal article" date="2016" name="Environ. Microbiol.">
        <title>New Methyloceanibacter diversity from North Sea sediments includes methanotroph containing solely the soluble methane monooxygenase.</title>
        <authorList>
            <person name="Vekeman B."/>
            <person name="Kerckhof F.M."/>
            <person name="Cremers G."/>
            <person name="de Vos P."/>
            <person name="Vandamme P."/>
            <person name="Boon N."/>
            <person name="Op den Camp H.J."/>
            <person name="Heylen K."/>
        </authorList>
    </citation>
    <scope>NUCLEOTIDE SEQUENCE [LARGE SCALE GENOMIC DNA]</scope>
    <source>
        <strain evidence="13 14">R-67175</strain>
    </source>
</reference>
<dbReference type="GO" id="GO:0005886">
    <property type="term" value="C:plasma membrane"/>
    <property type="evidence" value="ECO:0007669"/>
    <property type="project" value="UniProtKB-SubCell"/>
</dbReference>
<keyword evidence="11" id="KW-1003">Cell membrane</keyword>
<dbReference type="InterPro" id="IPR038107">
    <property type="entry name" value="Glycos_transf_N_sf"/>
</dbReference>